<dbReference type="EMBL" id="UFVR01000004">
    <property type="protein sequence ID" value="SUX46161.1"/>
    <property type="molecule type" value="Genomic_DNA"/>
</dbReference>
<dbReference type="STRING" id="254.SAMN05421682_11194"/>
<feature type="chain" id="PRO_5017021334" description="Gingipain domain-containing protein" evidence="2">
    <location>
        <begin position="20"/>
        <end position="777"/>
    </location>
</feature>
<dbReference type="InterPro" id="IPR029031">
    <property type="entry name" value="Gingipain_N_sf"/>
</dbReference>
<dbReference type="Gene3D" id="3.40.50.10390">
    <property type="entry name" value="Gingipain r, domain 1"/>
    <property type="match status" value="1"/>
</dbReference>
<dbReference type="InterPro" id="IPR001769">
    <property type="entry name" value="Gingipain"/>
</dbReference>
<accession>A0A381FI08</accession>
<organism evidence="4 5">
    <name type="scientific">Chryseobacterium indoltheticum</name>
    <dbReference type="NCBI Taxonomy" id="254"/>
    <lineage>
        <taxon>Bacteria</taxon>
        <taxon>Pseudomonadati</taxon>
        <taxon>Bacteroidota</taxon>
        <taxon>Flavobacteriia</taxon>
        <taxon>Flavobacteriales</taxon>
        <taxon>Weeksellaceae</taxon>
        <taxon>Chryseobacterium group</taxon>
        <taxon>Chryseobacterium</taxon>
    </lineage>
</organism>
<feature type="domain" description="Gingipain" evidence="3">
    <location>
        <begin position="543"/>
        <end position="730"/>
    </location>
</feature>
<reference evidence="4 5" key="1">
    <citation type="submission" date="2018-06" db="EMBL/GenBank/DDBJ databases">
        <authorList>
            <consortium name="Pathogen Informatics"/>
            <person name="Doyle S."/>
        </authorList>
    </citation>
    <scope>NUCLEOTIDE SEQUENCE [LARGE SCALE GENOMIC DNA]</scope>
    <source>
        <strain evidence="4 5">NCTC13532</strain>
    </source>
</reference>
<keyword evidence="1 2" id="KW-0732">Signal</keyword>
<dbReference type="Pfam" id="PF01364">
    <property type="entry name" value="Peptidase_C25"/>
    <property type="match status" value="1"/>
</dbReference>
<proteinExistence type="predicted"/>
<dbReference type="GO" id="GO:0008234">
    <property type="term" value="F:cysteine-type peptidase activity"/>
    <property type="evidence" value="ECO:0007669"/>
    <property type="project" value="InterPro"/>
</dbReference>
<evidence type="ECO:0000313" key="5">
    <source>
        <dbReference type="Proteomes" id="UP000254282"/>
    </source>
</evidence>
<feature type="signal peptide" evidence="2">
    <location>
        <begin position="1"/>
        <end position="19"/>
    </location>
</feature>
<evidence type="ECO:0000256" key="2">
    <source>
        <dbReference type="SAM" id="SignalP"/>
    </source>
</evidence>
<evidence type="ECO:0000313" key="4">
    <source>
        <dbReference type="EMBL" id="SUX46161.1"/>
    </source>
</evidence>
<evidence type="ECO:0000259" key="3">
    <source>
        <dbReference type="Pfam" id="PF01364"/>
    </source>
</evidence>
<dbReference type="InterPro" id="IPR029030">
    <property type="entry name" value="Caspase-like_dom_sf"/>
</dbReference>
<dbReference type="GO" id="GO:0006508">
    <property type="term" value="P:proteolysis"/>
    <property type="evidence" value="ECO:0007669"/>
    <property type="project" value="InterPro"/>
</dbReference>
<sequence>MRLKIALLLIIAFVSTSWAQRVPINWEGAKIQDYGDTKKNLPNFTNEGFSYSQNNIFIVNKQKAGEKQLRVSNFIWESVSAKDLFELNKDLIQDFDISDIDYYYLDGERYASVKVGLFKNNKGKILRLSSFDISESNSSAPLVASKVGTTQNPLSSGGFYKIKVDKSGVFKITTQFLKDNGMNPANINPKNFRIYGNGGIMLPEFNQDAKYSALQENAIQVVGEDDNVWNDGDYALFYAQGPNGYNLYNTTNGNGFKRAETRLNDRSENVKNIYEDFSYYYINFDKGAGKRVQNVDLNLPATPLISRFDNYQVINNDQKNLLKVGRIWVEDQGFTTDKAVTFNLASPIQGTDVIRYRTQVVGWRSQQNSITFNINSQNPLPKIVPPNDQDYAYDFFPITYSGTISNLSGNQLTINYLPNISTNPNGTFYLDYAEVQYKDDLKFNGTQMSFRDFSLASGTNTNYGFSISNTGNLEQVWDVTDITNANRRVNKAAGTGNFNFGYTTFDPNFNNEFVAFRADAAFSPQFVGRINNQNLSALQNVDYLIITTPQMMAQAQRIANYHQTKNNFSVQIVDTDKIYNEFGSGSRDLTAIRDFVTKLNTPLGSLKYVFILGDTSYDYKNRISGNSNIVSSYHSQWSSDFVSSFVTDDYIVMTKPQTAKEITNNLPDLPVGRIPAANPTEAANMVDKTLAYYNSLPGQSSPFGEWRMKLDFVVDDDGQGGGPFHDVMNNTLANTFEIPLTNTLKEYNVRKTLSGCISGTKYGRRPEISSGKSGNIQ</sequence>
<dbReference type="RefSeq" id="WP_262511203.1">
    <property type="nucleotide sequence ID" value="NZ_UFVR01000004.1"/>
</dbReference>
<dbReference type="AlphaFoldDB" id="A0A381FI08"/>
<protein>
    <recommendedName>
        <fullName evidence="3">Gingipain domain-containing protein</fullName>
    </recommendedName>
</protein>
<dbReference type="Proteomes" id="UP000254282">
    <property type="component" value="Unassembled WGS sequence"/>
</dbReference>
<evidence type="ECO:0000256" key="1">
    <source>
        <dbReference type="ARBA" id="ARBA00022729"/>
    </source>
</evidence>
<dbReference type="NCBIfam" id="NF033707">
    <property type="entry name" value="T9SS_sortase"/>
    <property type="match status" value="1"/>
</dbReference>
<gene>
    <name evidence="4" type="ORF">NCTC13532_01689</name>
</gene>
<dbReference type="SUPFAM" id="SSF52129">
    <property type="entry name" value="Caspase-like"/>
    <property type="match status" value="1"/>
</dbReference>
<name>A0A381FI08_9FLAO</name>